<evidence type="ECO:0000256" key="6">
    <source>
        <dbReference type="SAM" id="Phobius"/>
    </source>
</evidence>
<keyword evidence="5 6" id="KW-0472">Membrane</keyword>
<gene>
    <name evidence="7" type="ORF">CQZ99_18120</name>
</gene>
<evidence type="ECO:0000256" key="5">
    <source>
        <dbReference type="ARBA" id="ARBA00023136"/>
    </source>
</evidence>
<evidence type="ECO:0000256" key="4">
    <source>
        <dbReference type="ARBA" id="ARBA00022989"/>
    </source>
</evidence>
<dbReference type="InterPro" id="IPR001123">
    <property type="entry name" value="LeuE-type"/>
</dbReference>
<keyword evidence="2" id="KW-1003">Cell membrane</keyword>
<keyword evidence="8" id="KW-1185">Reference proteome</keyword>
<reference evidence="7 8" key="1">
    <citation type="submission" date="2017-09" db="EMBL/GenBank/DDBJ databases">
        <title>Genomic, metabolic, and phenotypic characteristics of bacterial isolates from the natural microbiome of the model nematode Caenorhabditis elegans.</title>
        <authorList>
            <person name="Zimmermann J."/>
            <person name="Obeng N."/>
            <person name="Yang W."/>
            <person name="Obeng O."/>
            <person name="Kissoyan K."/>
            <person name="Pees B."/>
            <person name="Dirksen P."/>
            <person name="Hoppner M."/>
            <person name="Franke A."/>
            <person name="Rosenstiel P."/>
            <person name="Leippe M."/>
            <person name="Dierking K."/>
            <person name="Kaleta C."/>
            <person name="Schulenburg H."/>
        </authorList>
    </citation>
    <scope>NUCLEOTIDE SEQUENCE [LARGE SCALE GENOMIC DNA]</scope>
    <source>
        <strain evidence="7 8">MYb117</strain>
    </source>
</reference>
<evidence type="ECO:0008006" key="9">
    <source>
        <dbReference type="Google" id="ProtNLM"/>
    </source>
</evidence>
<comment type="caution">
    <text evidence="7">The sequence shown here is derived from an EMBL/GenBank/DDBJ whole genome shotgun (WGS) entry which is preliminary data.</text>
</comment>
<feature type="transmembrane region" description="Helical" evidence="6">
    <location>
        <begin position="38"/>
        <end position="60"/>
    </location>
</feature>
<evidence type="ECO:0000313" key="7">
    <source>
        <dbReference type="EMBL" id="PRC15425.1"/>
    </source>
</evidence>
<accession>A0A2S9EJE3</accession>
<sequence>MQDLVSAMVFSLLLSISFGPVALIILGQSITYGFRSALPGALGAAAADAVFAAVAFIGLRSIEAVWVAHNQWLTWAAVAYLFYLGAITFNKTPSAVSINRTAGFLSVFLLTLTSPLTIAAISSYAVASGAKLDGSGIYLNLLGILIGSLLGQMLYVVGGGAIKKTLAERLDFFWLNRASGACLIGFAVWQMVRVLGL</sequence>
<feature type="transmembrane region" description="Helical" evidence="6">
    <location>
        <begin position="174"/>
        <end position="192"/>
    </location>
</feature>
<dbReference type="EMBL" id="PCQL01000019">
    <property type="protein sequence ID" value="PRC15425.1"/>
    <property type="molecule type" value="Genomic_DNA"/>
</dbReference>
<comment type="subcellular location">
    <subcellularLocation>
        <location evidence="1">Cell membrane</location>
        <topology evidence="1">Multi-pass membrane protein</topology>
    </subcellularLocation>
</comment>
<evidence type="ECO:0000256" key="2">
    <source>
        <dbReference type="ARBA" id="ARBA00022475"/>
    </source>
</evidence>
<dbReference type="Proteomes" id="UP000238045">
    <property type="component" value="Unassembled WGS sequence"/>
</dbReference>
<evidence type="ECO:0000256" key="1">
    <source>
        <dbReference type="ARBA" id="ARBA00004651"/>
    </source>
</evidence>
<organism evidence="7 8">
    <name type="scientific">Pseudomonas poae</name>
    <dbReference type="NCBI Taxonomy" id="200451"/>
    <lineage>
        <taxon>Bacteria</taxon>
        <taxon>Pseudomonadati</taxon>
        <taxon>Pseudomonadota</taxon>
        <taxon>Gammaproteobacteria</taxon>
        <taxon>Pseudomonadales</taxon>
        <taxon>Pseudomonadaceae</taxon>
        <taxon>Pseudomonas</taxon>
    </lineage>
</organism>
<dbReference type="Pfam" id="PF01810">
    <property type="entry name" value="LysE"/>
    <property type="match status" value="1"/>
</dbReference>
<dbReference type="GO" id="GO:0015171">
    <property type="term" value="F:amino acid transmembrane transporter activity"/>
    <property type="evidence" value="ECO:0007669"/>
    <property type="project" value="TreeGrafter"/>
</dbReference>
<feature type="transmembrane region" description="Helical" evidence="6">
    <location>
        <begin position="137"/>
        <end position="162"/>
    </location>
</feature>
<keyword evidence="4 6" id="KW-1133">Transmembrane helix</keyword>
<evidence type="ECO:0000256" key="3">
    <source>
        <dbReference type="ARBA" id="ARBA00022692"/>
    </source>
</evidence>
<keyword evidence="3 6" id="KW-0812">Transmembrane</keyword>
<protein>
    <recommendedName>
        <fullName evidence="9">Threonine/homoserine/homoserine lactone efflux protein</fullName>
    </recommendedName>
</protein>
<proteinExistence type="predicted"/>
<dbReference type="PANTHER" id="PTHR30086">
    <property type="entry name" value="ARGININE EXPORTER PROTEIN ARGO"/>
    <property type="match status" value="1"/>
</dbReference>
<dbReference type="AlphaFoldDB" id="A0A2S9EJE3"/>
<name>A0A2S9EJE3_9PSED</name>
<feature type="transmembrane region" description="Helical" evidence="6">
    <location>
        <begin position="102"/>
        <end position="125"/>
    </location>
</feature>
<dbReference type="PANTHER" id="PTHR30086:SF20">
    <property type="entry name" value="ARGININE EXPORTER PROTEIN ARGO-RELATED"/>
    <property type="match status" value="1"/>
</dbReference>
<dbReference type="RefSeq" id="WP_105698018.1">
    <property type="nucleotide sequence ID" value="NZ_CP159260.1"/>
</dbReference>
<evidence type="ECO:0000313" key="8">
    <source>
        <dbReference type="Proteomes" id="UP000238045"/>
    </source>
</evidence>
<feature type="transmembrane region" description="Helical" evidence="6">
    <location>
        <begin position="6"/>
        <end position="26"/>
    </location>
</feature>
<dbReference type="GO" id="GO:0005886">
    <property type="term" value="C:plasma membrane"/>
    <property type="evidence" value="ECO:0007669"/>
    <property type="project" value="UniProtKB-SubCell"/>
</dbReference>
<feature type="transmembrane region" description="Helical" evidence="6">
    <location>
        <begin position="72"/>
        <end position="90"/>
    </location>
</feature>